<sequence>MREPNNRNSWLGINSRKTGSAMTTGAEAHRISEALLETLEQRGFAVFLVTKALDSHRLTPCAAERLTPSAPPCPPKGKSRN</sequence>
<evidence type="ECO:0000313" key="3">
    <source>
        <dbReference type="Proteomes" id="UP000238701"/>
    </source>
</evidence>
<dbReference type="AlphaFoldDB" id="A0A2U3KZP0"/>
<feature type="compositionally biased region" description="Polar residues" evidence="1">
    <location>
        <begin position="1"/>
        <end position="23"/>
    </location>
</feature>
<evidence type="ECO:0000256" key="1">
    <source>
        <dbReference type="SAM" id="MobiDB-lite"/>
    </source>
</evidence>
<protein>
    <submittedName>
        <fullName evidence="2">Uncharacterized protein</fullName>
    </submittedName>
</protein>
<evidence type="ECO:0000313" key="2">
    <source>
        <dbReference type="EMBL" id="SPF45156.1"/>
    </source>
</evidence>
<organism evidence="2 3">
    <name type="scientific">Candidatus Sulfotelmatobacter kueseliae</name>
    <dbReference type="NCBI Taxonomy" id="2042962"/>
    <lineage>
        <taxon>Bacteria</taxon>
        <taxon>Pseudomonadati</taxon>
        <taxon>Acidobacteriota</taxon>
        <taxon>Terriglobia</taxon>
        <taxon>Terriglobales</taxon>
        <taxon>Candidatus Korobacteraceae</taxon>
        <taxon>Candidatus Sulfotelmatobacter</taxon>
    </lineage>
</organism>
<reference evidence="3" key="1">
    <citation type="submission" date="2018-02" db="EMBL/GenBank/DDBJ databases">
        <authorList>
            <person name="Hausmann B."/>
        </authorList>
    </citation>
    <scope>NUCLEOTIDE SEQUENCE [LARGE SCALE GENOMIC DNA]</scope>
    <source>
        <strain evidence="3">Peat soil MAG SbA1</strain>
    </source>
</reference>
<gene>
    <name evidence="2" type="ORF">SBA1_560024</name>
</gene>
<feature type="region of interest" description="Disordered" evidence="1">
    <location>
        <begin position="1"/>
        <end position="25"/>
    </location>
</feature>
<dbReference type="Proteomes" id="UP000238701">
    <property type="component" value="Unassembled WGS sequence"/>
</dbReference>
<dbReference type="EMBL" id="OMOD01000151">
    <property type="protein sequence ID" value="SPF45156.1"/>
    <property type="molecule type" value="Genomic_DNA"/>
</dbReference>
<accession>A0A2U3KZP0</accession>
<name>A0A2U3KZP0_9BACT</name>
<proteinExistence type="predicted"/>